<reference evidence="2" key="1">
    <citation type="journal article" date="2022" name="Nat. Commun.">
        <title>Chromosome evolution and the genetic basis of agronomically important traits in greater yam.</title>
        <authorList>
            <person name="Bredeson J.V."/>
            <person name="Lyons J.B."/>
            <person name="Oniyinde I.O."/>
            <person name="Okereke N.R."/>
            <person name="Kolade O."/>
            <person name="Nnabue I."/>
            <person name="Nwadili C.O."/>
            <person name="Hribova E."/>
            <person name="Parker M."/>
            <person name="Nwogha J."/>
            <person name="Shu S."/>
            <person name="Carlson J."/>
            <person name="Kariba R."/>
            <person name="Muthemba S."/>
            <person name="Knop K."/>
            <person name="Barton G.J."/>
            <person name="Sherwood A.V."/>
            <person name="Lopez-Montes A."/>
            <person name="Asiedu R."/>
            <person name="Jamnadass R."/>
            <person name="Muchugi A."/>
            <person name="Goodstein D."/>
            <person name="Egesi C.N."/>
            <person name="Featherston J."/>
            <person name="Asfaw A."/>
            <person name="Simpson G.G."/>
            <person name="Dolezel J."/>
            <person name="Hendre P.S."/>
            <person name="Van Deynze A."/>
            <person name="Kumar P.L."/>
            <person name="Obidiegwu J.E."/>
            <person name="Bhattacharjee R."/>
            <person name="Rokhsar D.S."/>
        </authorList>
    </citation>
    <scope>NUCLEOTIDE SEQUENCE [LARGE SCALE GENOMIC DNA]</scope>
    <source>
        <strain evidence="2">cv. TDa95/00328</strain>
    </source>
</reference>
<dbReference type="Proteomes" id="UP000827976">
    <property type="component" value="Chromosome 19"/>
</dbReference>
<proteinExistence type="predicted"/>
<name>A0ACB7U376_DIOAL</name>
<dbReference type="EMBL" id="CM037029">
    <property type="protein sequence ID" value="KAH7654740.1"/>
    <property type="molecule type" value="Genomic_DNA"/>
</dbReference>
<organism evidence="1 2">
    <name type="scientific">Dioscorea alata</name>
    <name type="common">Purple yam</name>
    <dbReference type="NCBI Taxonomy" id="55571"/>
    <lineage>
        <taxon>Eukaryota</taxon>
        <taxon>Viridiplantae</taxon>
        <taxon>Streptophyta</taxon>
        <taxon>Embryophyta</taxon>
        <taxon>Tracheophyta</taxon>
        <taxon>Spermatophyta</taxon>
        <taxon>Magnoliopsida</taxon>
        <taxon>Liliopsida</taxon>
        <taxon>Dioscoreales</taxon>
        <taxon>Dioscoreaceae</taxon>
        <taxon>Dioscorea</taxon>
    </lineage>
</organism>
<sequence length="381" mass="42268">MAVVVCEVNPVAAFPVNQQSTGGGEGSDDGRLDIWNSIQSQKAAVVECPALPPYVHPLLRRSSSSLSQKSLQVCTESLGSETGSDVFSDDDFSHSPFSSDLDEIEPLQNFEDDDEEEEVYDHEVEKEEEKKREEKELVSVNYHCCISRRSPVRSFPPPLPSISRRDGPCLSMRPHRRDGRLVVEAVPVPSQNYLHAERHDGRLLLSFIHTSSPQPSLPIPSQIKQQESPPQQQEEDEGEDGEEEEESEEEVEVVDRGTVVEVKVSMQPQQQSGSMKVHRSSLVINKFVGGTPISVEDEQEEPPKLRRVPSTTMTAAAAVVAAASSLSGGDNGSSMENTTADSKLLFTSKGRSKREVLHHMRRCSELRRPIFFYEPCCIVTN</sequence>
<comment type="caution">
    <text evidence="1">The sequence shown here is derived from an EMBL/GenBank/DDBJ whole genome shotgun (WGS) entry which is preliminary data.</text>
</comment>
<protein>
    <submittedName>
        <fullName evidence="1">The fantastic four family protein</fullName>
    </submittedName>
</protein>
<evidence type="ECO:0000313" key="2">
    <source>
        <dbReference type="Proteomes" id="UP000827976"/>
    </source>
</evidence>
<gene>
    <name evidence="1" type="ORF">IHE45_19G160600</name>
</gene>
<evidence type="ECO:0000313" key="1">
    <source>
        <dbReference type="EMBL" id="KAH7654740.1"/>
    </source>
</evidence>
<accession>A0ACB7U376</accession>
<keyword evidence="2" id="KW-1185">Reference proteome</keyword>